<evidence type="ECO:0000256" key="1">
    <source>
        <dbReference type="ARBA" id="ARBA00022741"/>
    </source>
</evidence>
<dbReference type="Gene3D" id="3.30.1360.40">
    <property type="match status" value="1"/>
</dbReference>
<dbReference type="EMBL" id="BJOV01000003">
    <property type="protein sequence ID" value="GEE01075.1"/>
    <property type="molecule type" value="Genomic_DNA"/>
</dbReference>
<sequence length="228" mass="23977">MRERPAGDDGLLLDFRSHDRPSWMAARVADALREASDLGVLAVSDVVACAETVLVEAPPGTGLNELGVRRVVHDLLAHRGVDDDAADEVRSAVLIPVTYDGVDLASAAALADCSVDRLIEAHTHVTWTVQFIGFAPGFGYLVPEDGSDPSHTELLGRIGRRDESRSAVPAGSVAVGAGYAAVYPRASPGGWQLLGVTDTVLWDSSATPPAVLSAGVRVRFCRAEEVIG</sequence>
<reference evidence="6" key="1">
    <citation type="submission" date="2019-06" db="EMBL/GenBank/DDBJ databases">
        <title>Gordonia isolated from sludge of a wastewater treatment plant.</title>
        <authorList>
            <person name="Tamura T."/>
            <person name="Aoyama K."/>
            <person name="Kang Y."/>
            <person name="Saito S."/>
            <person name="Akiyama N."/>
            <person name="Yazawa K."/>
            <person name="Gonoi T."/>
            <person name="Mikami Y."/>
        </authorList>
    </citation>
    <scope>NUCLEOTIDE SEQUENCE [LARGE SCALE GENOMIC DNA]</scope>
    <source>
        <strain evidence="6">NBRC 107696</strain>
    </source>
</reference>
<proteinExistence type="predicted"/>
<protein>
    <recommendedName>
        <fullName evidence="4">Carboxyltransferase domain-containing protein</fullName>
    </recommendedName>
</protein>
<dbReference type="InterPro" id="IPR003833">
    <property type="entry name" value="CT_C_D"/>
</dbReference>
<name>A0A7I9V6S1_9ACTN</name>
<keyword evidence="2" id="KW-0378">Hydrolase</keyword>
<keyword evidence="1" id="KW-0547">Nucleotide-binding</keyword>
<dbReference type="PANTHER" id="PTHR34698:SF2">
    <property type="entry name" value="5-OXOPROLINASE SUBUNIT B"/>
    <property type="match status" value="1"/>
</dbReference>
<gene>
    <name evidence="5" type="ORF">nbrc107696_15210</name>
</gene>
<dbReference type="OrthoDB" id="9778567at2"/>
<evidence type="ECO:0000313" key="5">
    <source>
        <dbReference type="EMBL" id="GEE01075.1"/>
    </source>
</evidence>
<feature type="domain" description="Carboxyltransferase" evidence="4">
    <location>
        <begin position="1"/>
        <end position="212"/>
    </location>
</feature>
<dbReference type="Proteomes" id="UP000444960">
    <property type="component" value="Unassembled WGS sequence"/>
</dbReference>
<evidence type="ECO:0000256" key="3">
    <source>
        <dbReference type="ARBA" id="ARBA00022840"/>
    </source>
</evidence>
<dbReference type="SMART" id="SM00796">
    <property type="entry name" value="AHS1"/>
    <property type="match status" value="1"/>
</dbReference>
<dbReference type="RefSeq" id="WP_161894920.1">
    <property type="nucleotide sequence ID" value="NZ_BJOV01000003.1"/>
</dbReference>
<evidence type="ECO:0000259" key="4">
    <source>
        <dbReference type="SMART" id="SM00796"/>
    </source>
</evidence>
<comment type="caution">
    <text evidence="5">The sequence shown here is derived from an EMBL/GenBank/DDBJ whole genome shotgun (WGS) entry which is preliminary data.</text>
</comment>
<keyword evidence="6" id="KW-1185">Reference proteome</keyword>
<keyword evidence="3" id="KW-0067">ATP-binding</keyword>
<evidence type="ECO:0000313" key="6">
    <source>
        <dbReference type="Proteomes" id="UP000444960"/>
    </source>
</evidence>
<dbReference type="PANTHER" id="PTHR34698">
    <property type="entry name" value="5-OXOPROLINASE SUBUNIT B"/>
    <property type="match status" value="1"/>
</dbReference>
<dbReference type="InterPro" id="IPR010016">
    <property type="entry name" value="PxpB"/>
</dbReference>
<evidence type="ECO:0000256" key="2">
    <source>
        <dbReference type="ARBA" id="ARBA00022801"/>
    </source>
</evidence>
<dbReference type="InterPro" id="IPR029000">
    <property type="entry name" value="Cyclophilin-like_dom_sf"/>
</dbReference>
<dbReference type="AlphaFoldDB" id="A0A7I9V6S1"/>
<dbReference type="Gene3D" id="2.40.100.10">
    <property type="entry name" value="Cyclophilin-like"/>
    <property type="match status" value="1"/>
</dbReference>
<dbReference type="Pfam" id="PF02682">
    <property type="entry name" value="CT_C_D"/>
    <property type="match status" value="1"/>
</dbReference>
<organism evidence="5 6">
    <name type="scientific">Gordonia spumicola</name>
    <dbReference type="NCBI Taxonomy" id="589161"/>
    <lineage>
        <taxon>Bacteria</taxon>
        <taxon>Bacillati</taxon>
        <taxon>Actinomycetota</taxon>
        <taxon>Actinomycetes</taxon>
        <taxon>Mycobacteriales</taxon>
        <taxon>Gordoniaceae</taxon>
        <taxon>Gordonia</taxon>
    </lineage>
</organism>
<accession>A0A7I9V6S1</accession>
<dbReference type="GO" id="GO:0016787">
    <property type="term" value="F:hydrolase activity"/>
    <property type="evidence" value="ECO:0007669"/>
    <property type="project" value="UniProtKB-KW"/>
</dbReference>
<dbReference type="GO" id="GO:0005524">
    <property type="term" value="F:ATP binding"/>
    <property type="evidence" value="ECO:0007669"/>
    <property type="project" value="UniProtKB-KW"/>
</dbReference>
<dbReference type="SUPFAM" id="SSF50891">
    <property type="entry name" value="Cyclophilin-like"/>
    <property type="match status" value="1"/>
</dbReference>